<dbReference type="RefSeq" id="WP_208848213.1">
    <property type="nucleotide sequence ID" value="NZ_JAGGDJ010000009.1"/>
</dbReference>
<sequence>MPLFVPTNMQGASSSDEVTIPLGEDPFVVLEWGHLIESETSLLFAQGKIELQAFSTDGPVTFSYVLMVDGVIIDIAESSATTPLILPIGARQEDLPAEHLVFQVLVTGEGAGSLVVGNRECMTISGPAIL</sequence>
<dbReference type="EMBL" id="JAGGDJ010000009">
    <property type="protein sequence ID" value="MBO7745337.1"/>
    <property type="molecule type" value="Genomic_DNA"/>
</dbReference>
<gene>
    <name evidence="1" type="ORF">I8J29_14085</name>
</gene>
<reference evidence="1 2" key="1">
    <citation type="submission" date="2021-03" db="EMBL/GenBank/DDBJ databases">
        <title>Paenibacillus artemisicola MWE-103 whole genome sequence.</title>
        <authorList>
            <person name="Ham Y.J."/>
        </authorList>
    </citation>
    <scope>NUCLEOTIDE SEQUENCE [LARGE SCALE GENOMIC DNA]</scope>
    <source>
        <strain evidence="1 2">MWE-103</strain>
    </source>
</reference>
<keyword evidence="2" id="KW-1185">Reference proteome</keyword>
<protein>
    <submittedName>
        <fullName evidence="1">Uncharacterized protein</fullName>
    </submittedName>
</protein>
<evidence type="ECO:0000313" key="1">
    <source>
        <dbReference type="EMBL" id="MBO7745337.1"/>
    </source>
</evidence>
<organism evidence="1 2">
    <name type="scientific">Paenibacillus artemisiicola</name>
    <dbReference type="NCBI Taxonomy" id="1172618"/>
    <lineage>
        <taxon>Bacteria</taxon>
        <taxon>Bacillati</taxon>
        <taxon>Bacillota</taxon>
        <taxon>Bacilli</taxon>
        <taxon>Bacillales</taxon>
        <taxon>Paenibacillaceae</taxon>
        <taxon>Paenibacillus</taxon>
    </lineage>
</organism>
<dbReference type="Proteomes" id="UP000670947">
    <property type="component" value="Unassembled WGS sequence"/>
</dbReference>
<comment type="caution">
    <text evidence="1">The sequence shown here is derived from an EMBL/GenBank/DDBJ whole genome shotgun (WGS) entry which is preliminary data.</text>
</comment>
<evidence type="ECO:0000313" key="2">
    <source>
        <dbReference type="Proteomes" id="UP000670947"/>
    </source>
</evidence>
<name>A0ABS3WAK0_9BACL</name>
<proteinExistence type="predicted"/>
<accession>A0ABS3WAK0</accession>